<dbReference type="EMBL" id="CP006704">
    <property type="protein sequence ID" value="AIJ45543.1"/>
    <property type="molecule type" value="Genomic_DNA"/>
</dbReference>
<evidence type="ECO:0000313" key="2">
    <source>
        <dbReference type="Proteomes" id="UP000028782"/>
    </source>
</evidence>
<name>A0A076PIV5_COMTE</name>
<protein>
    <submittedName>
        <fullName evidence="1">Uncharacterized protein</fullName>
    </submittedName>
</protein>
<dbReference type="Proteomes" id="UP000028782">
    <property type="component" value="Chromosome"/>
</dbReference>
<gene>
    <name evidence="1" type="ORF">O987_07000</name>
</gene>
<dbReference type="RefSeq" id="WP_043371251.1">
    <property type="nucleotide sequence ID" value="NZ_CP006704.1"/>
</dbReference>
<organism evidence="1 2">
    <name type="scientific">Comamonas testosteroni TK102</name>
    <dbReference type="NCBI Taxonomy" id="1392005"/>
    <lineage>
        <taxon>Bacteria</taxon>
        <taxon>Pseudomonadati</taxon>
        <taxon>Pseudomonadota</taxon>
        <taxon>Betaproteobacteria</taxon>
        <taxon>Burkholderiales</taxon>
        <taxon>Comamonadaceae</taxon>
        <taxon>Comamonas</taxon>
    </lineage>
</organism>
<evidence type="ECO:0000313" key="1">
    <source>
        <dbReference type="EMBL" id="AIJ45543.1"/>
    </source>
</evidence>
<proteinExistence type="predicted"/>
<dbReference type="AlphaFoldDB" id="A0A076PIV5"/>
<dbReference type="HOGENOM" id="CLU_1955850_0_0_4"/>
<sequence length="128" mass="14762">MKTIHNTNKALLRVLGLDDMKFIHSVDVALRPRQLPEVTVRMTVDLPDGTDTQVFRLIAPLTAAARPALDLDAMCRQARERLRHRIEDDAHEAINHCAYDSYDRAKQYTGFVRELIEESNPYPFWGRT</sequence>
<dbReference type="KEGG" id="ctes:O987_07000"/>
<accession>A0A076PIV5</accession>
<reference evidence="1 2" key="1">
    <citation type="journal article" date="2014" name="Genome Announc.">
        <title>Complete Genome Sequence of Polychlorinated Biphenyl Degrader Comamonas testosteroni TK102 (NBRC 109938).</title>
        <authorList>
            <person name="Fukuda K."/>
            <person name="Hosoyama A."/>
            <person name="Tsuchikane K."/>
            <person name="Ohji S."/>
            <person name="Yamazoe A."/>
            <person name="Fujita N."/>
            <person name="Shintani M."/>
            <person name="Kimbara K."/>
        </authorList>
    </citation>
    <scope>NUCLEOTIDE SEQUENCE [LARGE SCALE GENOMIC DNA]</scope>
    <source>
        <strain evidence="1">TK102</strain>
    </source>
</reference>